<dbReference type="EMBL" id="BPVZ01000011">
    <property type="protein sequence ID" value="GKU97493.1"/>
    <property type="molecule type" value="Genomic_DNA"/>
</dbReference>
<proteinExistence type="predicted"/>
<protein>
    <submittedName>
        <fullName evidence="1">Uncharacterized protein</fullName>
    </submittedName>
</protein>
<accession>A0AAV5I8N9</accession>
<comment type="caution">
    <text evidence="1">The sequence shown here is derived from an EMBL/GenBank/DDBJ whole genome shotgun (WGS) entry which is preliminary data.</text>
</comment>
<evidence type="ECO:0000313" key="2">
    <source>
        <dbReference type="Proteomes" id="UP001054252"/>
    </source>
</evidence>
<gene>
    <name evidence="1" type="ORF">SLEP1_g10636</name>
</gene>
<organism evidence="1 2">
    <name type="scientific">Rubroshorea leprosula</name>
    <dbReference type="NCBI Taxonomy" id="152421"/>
    <lineage>
        <taxon>Eukaryota</taxon>
        <taxon>Viridiplantae</taxon>
        <taxon>Streptophyta</taxon>
        <taxon>Embryophyta</taxon>
        <taxon>Tracheophyta</taxon>
        <taxon>Spermatophyta</taxon>
        <taxon>Magnoliopsida</taxon>
        <taxon>eudicotyledons</taxon>
        <taxon>Gunneridae</taxon>
        <taxon>Pentapetalae</taxon>
        <taxon>rosids</taxon>
        <taxon>malvids</taxon>
        <taxon>Malvales</taxon>
        <taxon>Dipterocarpaceae</taxon>
        <taxon>Rubroshorea</taxon>
    </lineage>
</organism>
<dbReference type="Proteomes" id="UP001054252">
    <property type="component" value="Unassembled WGS sequence"/>
</dbReference>
<keyword evidence="2" id="KW-1185">Reference proteome</keyword>
<sequence length="41" mass="4803">MAWHQSLSYRQIPKMTSKIATQWPRLKLTSIEYLLTPSLLA</sequence>
<evidence type="ECO:0000313" key="1">
    <source>
        <dbReference type="EMBL" id="GKU97493.1"/>
    </source>
</evidence>
<reference evidence="1 2" key="1">
    <citation type="journal article" date="2021" name="Commun. Biol.">
        <title>The genome of Shorea leprosula (Dipterocarpaceae) highlights the ecological relevance of drought in aseasonal tropical rainforests.</title>
        <authorList>
            <person name="Ng K.K.S."/>
            <person name="Kobayashi M.J."/>
            <person name="Fawcett J.A."/>
            <person name="Hatakeyama M."/>
            <person name="Paape T."/>
            <person name="Ng C.H."/>
            <person name="Ang C.C."/>
            <person name="Tnah L.H."/>
            <person name="Lee C.T."/>
            <person name="Nishiyama T."/>
            <person name="Sese J."/>
            <person name="O'Brien M.J."/>
            <person name="Copetti D."/>
            <person name="Mohd Noor M.I."/>
            <person name="Ong R.C."/>
            <person name="Putra M."/>
            <person name="Sireger I.Z."/>
            <person name="Indrioko S."/>
            <person name="Kosugi Y."/>
            <person name="Izuno A."/>
            <person name="Isagi Y."/>
            <person name="Lee S.L."/>
            <person name="Shimizu K.K."/>
        </authorList>
    </citation>
    <scope>NUCLEOTIDE SEQUENCE [LARGE SCALE GENOMIC DNA]</scope>
    <source>
        <strain evidence="1">214</strain>
    </source>
</reference>
<name>A0AAV5I8N9_9ROSI</name>
<dbReference type="AlphaFoldDB" id="A0AAV5I8N9"/>